<sequence>MPLGLRGPRGIAGQSGVDGLSWNPDMRPLAINLAIVTDQDTSSGQQELGKYYRSFSSLQSAVADASVDYILIHRTKPERISSLSISRDLIISCMSDLEVITDSVNIQASVSVRGLKISTGTFTCRNNLEMIDCSLNCSSLRLIAIPNEFILMRSHMTVTSSISLNQSSLRMHDCKLSLSGISLNTSQLTSSNNVYTLDIPNVTMISSSINESTSSFSGDIFNLSENVTQFQVNASLPSSEVCNRSRLTVLPSNPSTRIDSIVDSPSSSQGVRRPAWYGYPSVKVTSSMILPDNARVFIVSGSGVIMTIPDLIEGRELLFICSSGTGRRLLTPIRNMDIPNNAVTFRVISVNGSLVELM</sequence>
<reference evidence="1" key="1">
    <citation type="journal article" date="2020" name="Nature">
        <title>Giant virus diversity and host interactions through global metagenomics.</title>
        <authorList>
            <person name="Schulz F."/>
            <person name="Roux S."/>
            <person name="Paez-Espino D."/>
            <person name="Jungbluth S."/>
            <person name="Walsh D.A."/>
            <person name="Denef V.J."/>
            <person name="McMahon K.D."/>
            <person name="Konstantinidis K.T."/>
            <person name="Eloe-Fadrosh E.A."/>
            <person name="Kyrpides N.C."/>
            <person name="Woyke T."/>
        </authorList>
    </citation>
    <scope>NUCLEOTIDE SEQUENCE</scope>
    <source>
        <strain evidence="1">GVMAG-M-3300017651-5</strain>
    </source>
</reference>
<name>A0A6C0BL90_9ZZZZ</name>
<organism evidence="1">
    <name type="scientific">viral metagenome</name>
    <dbReference type="NCBI Taxonomy" id="1070528"/>
    <lineage>
        <taxon>unclassified sequences</taxon>
        <taxon>metagenomes</taxon>
        <taxon>organismal metagenomes</taxon>
    </lineage>
</organism>
<protein>
    <submittedName>
        <fullName evidence="1">Uncharacterized protein</fullName>
    </submittedName>
</protein>
<accession>A0A6C0BL90</accession>
<dbReference type="AlphaFoldDB" id="A0A6C0BL90"/>
<dbReference type="EMBL" id="MN739192">
    <property type="protein sequence ID" value="QHS92792.1"/>
    <property type="molecule type" value="Genomic_DNA"/>
</dbReference>
<proteinExistence type="predicted"/>
<evidence type="ECO:0000313" key="1">
    <source>
        <dbReference type="EMBL" id="QHS92792.1"/>
    </source>
</evidence>